<evidence type="ECO:0000256" key="3">
    <source>
        <dbReference type="SAM" id="Phobius"/>
    </source>
</evidence>
<keyword evidence="3" id="KW-1133">Transmembrane helix</keyword>
<feature type="transmembrane region" description="Helical" evidence="3">
    <location>
        <begin position="92"/>
        <end position="109"/>
    </location>
</feature>
<sequence length="397" mass="42701">MGLDVSTLFVANILVLVISSLAYVSVFARNQIDRYWLYWIGANLVLAAALLAYLVWPDLPVHLAVVPDALLVLGFVLRHAAARSFADRSIRLELFALPLLLVVAANLINNPAATFGLTNVVLTGLAVAVGWQFWRDYADRLFSRAGLVIVYTLMAASFAARAGQGLFVGDQIQSYIPYDVLLEIHLLVALIHVIAGSLFVLSLASEISANALREAARRDPLTGLLNRRAFDALLADKLGRDDVGLAVVDIDFFKSINDNYGHAVGDTVLKVVSQALLQAVGTRGEVARIGGEEFALVLNAVDAACTGTVAEAARQAVQDCVVRYGNHRIAVTASLGVSHVDYAGQTADALLDCADQALYRAKASGRNVCRAGQNRSWNSEHRSGFPPQNTKYLTVAS</sequence>
<dbReference type="NCBIfam" id="TIGR00254">
    <property type="entry name" value="GGDEF"/>
    <property type="match status" value="1"/>
</dbReference>
<evidence type="ECO:0000313" key="5">
    <source>
        <dbReference type="EMBL" id="MBB4051567.1"/>
    </source>
</evidence>
<evidence type="ECO:0000313" key="6">
    <source>
        <dbReference type="Proteomes" id="UP000547011"/>
    </source>
</evidence>
<dbReference type="SMART" id="SM00267">
    <property type="entry name" value="GGDEF"/>
    <property type="match status" value="1"/>
</dbReference>
<dbReference type="InterPro" id="IPR029787">
    <property type="entry name" value="Nucleotide_cyclase"/>
</dbReference>
<feature type="transmembrane region" description="Helical" evidence="3">
    <location>
        <begin position="115"/>
        <end position="134"/>
    </location>
</feature>
<name>A0A7W6NB40_9HYPH</name>
<dbReference type="EC" id="2.7.7.65" evidence="1"/>
<feature type="transmembrane region" description="Helical" evidence="3">
    <location>
        <begin position="6"/>
        <end position="28"/>
    </location>
</feature>
<evidence type="ECO:0000256" key="1">
    <source>
        <dbReference type="ARBA" id="ARBA00012528"/>
    </source>
</evidence>
<keyword evidence="3" id="KW-0812">Transmembrane</keyword>
<feature type="transmembrane region" description="Helical" evidence="3">
    <location>
        <begin position="180"/>
        <end position="204"/>
    </location>
</feature>
<feature type="transmembrane region" description="Helical" evidence="3">
    <location>
        <begin position="61"/>
        <end position="80"/>
    </location>
</feature>
<dbReference type="EMBL" id="JACIEW010000002">
    <property type="protein sequence ID" value="MBB4051567.1"/>
    <property type="molecule type" value="Genomic_DNA"/>
</dbReference>
<dbReference type="PANTHER" id="PTHR45138">
    <property type="entry name" value="REGULATORY COMPONENTS OF SENSORY TRANSDUCTION SYSTEM"/>
    <property type="match status" value="1"/>
</dbReference>
<keyword evidence="3" id="KW-0472">Membrane</keyword>
<dbReference type="RefSeq" id="WP_183310313.1">
    <property type="nucleotide sequence ID" value="NZ_JACIEW010000002.1"/>
</dbReference>
<organism evidence="5 6">
    <name type="scientific">Devosia subaequoris</name>
    <dbReference type="NCBI Taxonomy" id="395930"/>
    <lineage>
        <taxon>Bacteria</taxon>
        <taxon>Pseudomonadati</taxon>
        <taxon>Pseudomonadota</taxon>
        <taxon>Alphaproteobacteria</taxon>
        <taxon>Hyphomicrobiales</taxon>
        <taxon>Devosiaceae</taxon>
        <taxon>Devosia</taxon>
    </lineage>
</organism>
<comment type="caution">
    <text evidence="5">The sequence shown here is derived from an EMBL/GenBank/DDBJ whole genome shotgun (WGS) entry which is preliminary data.</text>
</comment>
<gene>
    <name evidence="5" type="ORF">GGR20_001203</name>
</gene>
<dbReference type="PANTHER" id="PTHR45138:SF9">
    <property type="entry name" value="DIGUANYLATE CYCLASE DGCM-RELATED"/>
    <property type="match status" value="1"/>
</dbReference>
<dbReference type="InterPro" id="IPR043128">
    <property type="entry name" value="Rev_trsase/Diguanyl_cyclase"/>
</dbReference>
<proteinExistence type="predicted"/>
<dbReference type="FunFam" id="3.30.70.270:FF:000001">
    <property type="entry name" value="Diguanylate cyclase domain protein"/>
    <property type="match status" value="1"/>
</dbReference>
<dbReference type="Pfam" id="PF00990">
    <property type="entry name" value="GGDEF"/>
    <property type="match status" value="1"/>
</dbReference>
<dbReference type="AlphaFoldDB" id="A0A7W6NB40"/>
<comment type="catalytic activity">
    <reaction evidence="2">
        <text>2 GTP = 3',3'-c-di-GMP + 2 diphosphate</text>
        <dbReference type="Rhea" id="RHEA:24898"/>
        <dbReference type="ChEBI" id="CHEBI:33019"/>
        <dbReference type="ChEBI" id="CHEBI:37565"/>
        <dbReference type="ChEBI" id="CHEBI:58805"/>
        <dbReference type="EC" id="2.7.7.65"/>
    </reaction>
</comment>
<keyword evidence="6" id="KW-1185">Reference proteome</keyword>
<reference evidence="5 6" key="1">
    <citation type="submission" date="2020-08" db="EMBL/GenBank/DDBJ databases">
        <title>Genomic Encyclopedia of Type Strains, Phase IV (KMG-IV): sequencing the most valuable type-strain genomes for metagenomic binning, comparative biology and taxonomic classification.</title>
        <authorList>
            <person name="Goeker M."/>
        </authorList>
    </citation>
    <scope>NUCLEOTIDE SEQUENCE [LARGE SCALE GENOMIC DNA]</scope>
    <source>
        <strain evidence="5 6">DSM 23447</strain>
    </source>
</reference>
<dbReference type="GO" id="GO:0052621">
    <property type="term" value="F:diguanylate cyclase activity"/>
    <property type="evidence" value="ECO:0007669"/>
    <property type="project" value="UniProtKB-EC"/>
</dbReference>
<protein>
    <recommendedName>
        <fullName evidence="1">diguanylate cyclase</fullName>
        <ecNumber evidence="1">2.7.7.65</ecNumber>
    </recommendedName>
</protein>
<feature type="transmembrane region" description="Helical" evidence="3">
    <location>
        <begin position="141"/>
        <end position="160"/>
    </location>
</feature>
<dbReference type="InterPro" id="IPR050469">
    <property type="entry name" value="Diguanylate_Cyclase"/>
</dbReference>
<dbReference type="Gene3D" id="3.30.70.270">
    <property type="match status" value="1"/>
</dbReference>
<dbReference type="InterPro" id="IPR000160">
    <property type="entry name" value="GGDEF_dom"/>
</dbReference>
<feature type="transmembrane region" description="Helical" evidence="3">
    <location>
        <begin position="35"/>
        <end position="55"/>
    </location>
</feature>
<accession>A0A7W6NB40</accession>
<evidence type="ECO:0000259" key="4">
    <source>
        <dbReference type="PROSITE" id="PS50887"/>
    </source>
</evidence>
<dbReference type="Proteomes" id="UP000547011">
    <property type="component" value="Unassembled WGS sequence"/>
</dbReference>
<evidence type="ECO:0000256" key="2">
    <source>
        <dbReference type="ARBA" id="ARBA00034247"/>
    </source>
</evidence>
<dbReference type="SUPFAM" id="SSF55073">
    <property type="entry name" value="Nucleotide cyclase"/>
    <property type="match status" value="1"/>
</dbReference>
<dbReference type="PROSITE" id="PS50887">
    <property type="entry name" value="GGDEF"/>
    <property type="match status" value="1"/>
</dbReference>
<feature type="domain" description="GGDEF" evidence="4">
    <location>
        <begin position="241"/>
        <end position="374"/>
    </location>
</feature>
<dbReference type="CDD" id="cd01949">
    <property type="entry name" value="GGDEF"/>
    <property type="match status" value="1"/>
</dbReference>